<evidence type="ECO:0000313" key="2">
    <source>
        <dbReference type="Proteomes" id="UP001214638"/>
    </source>
</evidence>
<sequence>MFDEIRTGLSFILLYRESQTKAAQTSEEARKILPIVNSIIEECDQGIAAGVKRQTAINEGVLKTWRFLGEDYHTGNELSGIFHILCDIMRGVKKAYSEIVANPAKYLATLDNDDDKQVFISKFMQKRRGLI</sequence>
<organism evidence="1 2">
    <name type="scientific">Babesia duncani</name>
    <dbReference type="NCBI Taxonomy" id="323732"/>
    <lineage>
        <taxon>Eukaryota</taxon>
        <taxon>Sar</taxon>
        <taxon>Alveolata</taxon>
        <taxon>Apicomplexa</taxon>
        <taxon>Aconoidasida</taxon>
        <taxon>Piroplasmida</taxon>
        <taxon>Babesiidae</taxon>
        <taxon>Babesia</taxon>
    </lineage>
</organism>
<dbReference type="AlphaFoldDB" id="A0AAD9PH59"/>
<dbReference type="RefSeq" id="XP_067801617.1">
    <property type="nucleotide sequence ID" value="XM_067948774.1"/>
</dbReference>
<dbReference type="EMBL" id="JALLKP010000048">
    <property type="protein sequence ID" value="KAK2194774.1"/>
    <property type="molecule type" value="Genomic_DNA"/>
</dbReference>
<dbReference type="KEGG" id="bdw:94338061"/>
<accession>A0AAD9PH59</accession>
<dbReference type="GeneID" id="94338061"/>
<comment type="caution">
    <text evidence="1">The sequence shown here is derived from an EMBL/GenBank/DDBJ whole genome shotgun (WGS) entry which is preliminary data.</text>
</comment>
<proteinExistence type="predicted"/>
<keyword evidence="2" id="KW-1185">Reference proteome</keyword>
<reference evidence="1" key="1">
    <citation type="journal article" date="2023" name="Nat. Microbiol.">
        <title>Babesia duncani multi-omics identifies virulence factors and drug targets.</title>
        <authorList>
            <person name="Singh P."/>
            <person name="Lonardi S."/>
            <person name="Liang Q."/>
            <person name="Vydyam P."/>
            <person name="Khabirova E."/>
            <person name="Fang T."/>
            <person name="Gihaz S."/>
            <person name="Thekkiniath J."/>
            <person name="Munshi M."/>
            <person name="Abel S."/>
            <person name="Ciampossin L."/>
            <person name="Batugedara G."/>
            <person name="Gupta M."/>
            <person name="Lu X.M."/>
            <person name="Lenz T."/>
            <person name="Chakravarty S."/>
            <person name="Cornillot E."/>
            <person name="Hu Y."/>
            <person name="Ma W."/>
            <person name="Gonzalez L.M."/>
            <person name="Sanchez S."/>
            <person name="Estrada K."/>
            <person name="Sanchez-Flores A."/>
            <person name="Montero E."/>
            <person name="Harb O.S."/>
            <person name="Le Roch K.G."/>
            <person name="Mamoun C.B."/>
        </authorList>
    </citation>
    <scope>NUCLEOTIDE SEQUENCE</scope>
    <source>
        <strain evidence="1">WA1</strain>
    </source>
</reference>
<name>A0AAD9PH59_9APIC</name>
<dbReference type="Proteomes" id="UP001214638">
    <property type="component" value="Unassembled WGS sequence"/>
</dbReference>
<evidence type="ECO:0000313" key="1">
    <source>
        <dbReference type="EMBL" id="KAK2194774.1"/>
    </source>
</evidence>
<protein>
    <submittedName>
        <fullName evidence="1">Uncharacterized protein</fullName>
    </submittedName>
</protein>
<gene>
    <name evidence="1" type="ORF">BdWA1_003764</name>
</gene>